<evidence type="ECO:0000256" key="6">
    <source>
        <dbReference type="SAM" id="Phobius"/>
    </source>
</evidence>
<reference evidence="7 8" key="1">
    <citation type="submission" date="2006-03" db="EMBL/GenBank/DDBJ databases">
        <authorList>
            <person name="Pinhassi J."/>
            <person name="Pedros-Alio C."/>
            <person name="Ferriera S."/>
            <person name="Johnson J."/>
            <person name="Kravitz S."/>
            <person name="Halpern A."/>
            <person name="Remington K."/>
            <person name="Beeson K."/>
            <person name="Tran B."/>
            <person name="Rogers Y.-H."/>
            <person name="Friedman R."/>
            <person name="Venter J.C."/>
        </authorList>
    </citation>
    <scope>NUCLEOTIDE SEQUENCE [LARGE SCALE GENOMIC DNA]</scope>
    <source>
        <strain evidence="7 8">RED65</strain>
    </source>
</reference>
<feature type="transmembrane region" description="Helical" evidence="6">
    <location>
        <begin position="130"/>
        <end position="147"/>
    </location>
</feature>
<dbReference type="GO" id="GO:0015171">
    <property type="term" value="F:amino acid transmembrane transporter activity"/>
    <property type="evidence" value="ECO:0007669"/>
    <property type="project" value="TreeGrafter"/>
</dbReference>
<evidence type="ECO:0000256" key="5">
    <source>
        <dbReference type="ARBA" id="ARBA00023136"/>
    </source>
</evidence>
<dbReference type="EMBL" id="AAQH01000001">
    <property type="protein sequence ID" value="EAT13934.1"/>
    <property type="molecule type" value="Genomic_DNA"/>
</dbReference>
<comment type="caution">
    <text evidence="7">The sequence shown here is derived from an EMBL/GenBank/DDBJ whole genome shotgun (WGS) entry which is preliminary data.</text>
</comment>
<keyword evidence="3 6" id="KW-0812">Transmembrane</keyword>
<dbReference type="GO" id="GO:0005886">
    <property type="term" value="C:plasma membrane"/>
    <property type="evidence" value="ECO:0007669"/>
    <property type="project" value="UniProtKB-SubCell"/>
</dbReference>
<dbReference type="InterPro" id="IPR001123">
    <property type="entry name" value="LeuE-type"/>
</dbReference>
<dbReference type="AlphaFoldDB" id="Q1N5K8"/>
<dbReference type="STRING" id="207949.RED65_11089"/>
<dbReference type="PANTHER" id="PTHR30086">
    <property type="entry name" value="ARGININE EXPORTER PROTEIN ARGO"/>
    <property type="match status" value="1"/>
</dbReference>
<dbReference type="HOGENOM" id="CLU_079569_3_2_6"/>
<gene>
    <name evidence="7" type="ORF">RED65_11089</name>
</gene>
<feature type="transmembrane region" description="Helical" evidence="6">
    <location>
        <begin position="153"/>
        <end position="175"/>
    </location>
</feature>
<feature type="transmembrane region" description="Helical" evidence="6">
    <location>
        <begin position="70"/>
        <end position="88"/>
    </location>
</feature>
<accession>Q1N5K8</accession>
<keyword evidence="5 6" id="KW-0472">Membrane</keyword>
<dbReference type="PANTHER" id="PTHR30086:SF20">
    <property type="entry name" value="ARGININE EXPORTER PROTEIN ARGO-RELATED"/>
    <property type="match status" value="1"/>
</dbReference>
<dbReference type="RefSeq" id="WP_007017352.1">
    <property type="nucleotide sequence ID" value="NZ_CH724113.1"/>
</dbReference>
<organism evidence="7 8">
    <name type="scientific">Bermanella marisrubri</name>
    <dbReference type="NCBI Taxonomy" id="207949"/>
    <lineage>
        <taxon>Bacteria</taxon>
        <taxon>Pseudomonadati</taxon>
        <taxon>Pseudomonadota</taxon>
        <taxon>Gammaproteobacteria</taxon>
        <taxon>Oceanospirillales</taxon>
        <taxon>Oceanospirillaceae</taxon>
        <taxon>Bermanella</taxon>
    </lineage>
</organism>
<comment type="subcellular location">
    <subcellularLocation>
        <location evidence="1">Cell membrane</location>
        <topology evidence="1">Multi-pass membrane protein</topology>
    </subcellularLocation>
</comment>
<sequence length="212" mass="23155">MELSNLLLFFLTSCLLAVTPGPDNLFVLTHSATMGMRSAMVVVCGLCTGLIVHTVIVVTGLAALIQSHDYALSVIQYAGVVYLLWLAYQSFKSTMQSTSSEVSNEQSVHRISLRALYARGIVMNITNPKVGFFFIAFLPQFVIEGGWEYSVQLLTLGGVFIVSTLLCFGIIAFLASSLKNIYANNSRAENWMNRIASLVFVGLAVRLGLTEI</sequence>
<feature type="transmembrane region" description="Helical" evidence="6">
    <location>
        <begin position="39"/>
        <end position="64"/>
    </location>
</feature>
<protein>
    <recommendedName>
        <fullName evidence="9">Threonine efflux protein</fullName>
    </recommendedName>
</protein>
<dbReference type="Pfam" id="PF01810">
    <property type="entry name" value="LysE"/>
    <property type="match status" value="1"/>
</dbReference>
<evidence type="ECO:0008006" key="9">
    <source>
        <dbReference type="Google" id="ProtNLM"/>
    </source>
</evidence>
<evidence type="ECO:0000256" key="3">
    <source>
        <dbReference type="ARBA" id="ARBA00022692"/>
    </source>
</evidence>
<keyword evidence="2" id="KW-1003">Cell membrane</keyword>
<evidence type="ECO:0000256" key="4">
    <source>
        <dbReference type="ARBA" id="ARBA00022989"/>
    </source>
</evidence>
<feature type="transmembrane region" description="Helical" evidence="6">
    <location>
        <begin position="6"/>
        <end position="27"/>
    </location>
</feature>
<name>Q1N5K8_9GAMM</name>
<dbReference type="Proteomes" id="UP000004263">
    <property type="component" value="Unassembled WGS sequence"/>
</dbReference>
<keyword evidence="4 6" id="KW-1133">Transmembrane helix</keyword>
<evidence type="ECO:0000313" key="8">
    <source>
        <dbReference type="Proteomes" id="UP000004263"/>
    </source>
</evidence>
<dbReference type="PIRSF" id="PIRSF006324">
    <property type="entry name" value="LeuE"/>
    <property type="match status" value="1"/>
</dbReference>
<evidence type="ECO:0000256" key="1">
    <source>
        <dbReference type="ARBA" id="ARBA00004651"/>
    </source>
</evidence>
<dbReference type="OrthoDB" id="9804822at2"/>
<keyword evidence="8" id="KW-1185">Reference proteome</keyword>
<proteinExistence type="predicted"/>
<evidence type="ECO:0000256" key="2">
    <source>
        <dbReference type="ARBA" id="ARBA00022475"/>
    </source>
</evidence>
<evidence type="ECO:0000313" key="7">
    <source>
        <dbReference type="EMBL" id="EAT13934.1"/>
    </source>
</evidence>